<dbReference type="CDD" id="cd05286">
    <property type="entry name" value="QOR2"/>
    <property type="match status" value="1"/>
</dbReference>
<dbReference type="SMART" id="SM00829">
    <property type="entry name" value="PKS_ER"/>
    <property type="match status" value="1"/>
</dbReference>
<dbReference type="Pfam" id="PF08240">
    <property type="entry name" value="ADH_N"/>
    <property type="match status" value="1"/>
</dbReference>
<dbReference type="SUPFAM" id="SSF51735">
    <property type="entry name" value="NAD(P)-binding Rossmann-fold domains"/>
    <property type="match status" value="1"/>
</dbReference>
<dbReference type="InterPro" id="IPR011032">
    <property type="entry name" value="GroES-like_sf"/>
</dbReference>
<dbReference type="Proteomes" id="UP001623330">
    <property type="component" value="Unassembled WGS sequence"/>
</dbReference>
<dbReference type="PANTHER" id="PTHR48106">
    <property type="entry name" value="QUINONE OXIDOREDUCTASE PIG3-RELATED"/>
    <property type="match status" value="1"/>
</dbReference>
<evidence type="ECO:0000259" key="3">
    <source>
        <dbReference type="SMART" id="SM00829"/>
    </source>
</evidence>
<comment type="caution">
    <text evidence="4">The sequence shown here is derived from an EMBL/GenBank/DDBJ whole genome shotgun (WGS) entry which is preliminary data.</text>
</comment>
<evidence type="ECO:0000313" key="5">
    <source>
        <dbReference type="Proteomes" id="UP001623330"/>
    </source>
</evidence>
<dbReference type="PANTHER" id="PTHR48106:SF13">
    <property type="entry name" value="QUINONE OXIDOREDUCTASE-RELATED"/>
    <property type="match status" value="1"/>
</dbReference>
<evidence type="ECO:0000313" key="4">
    <source>
        <dbReference type="EMBL" id="KAL3228958.1"/>
    </source>
</evidence>
<evidence type="ECO:0000256" key="1">
    <source>
        <dbReference type="ARBA" id="ARBA00022857"/>
    </source>
</evidence>
<feature type="domain" description="Enoyl reductase (ER)" evidence="3">
    <location>
        <begin position="36"/>
        <end position="348"/>
    </location>
</feature>
<dbReference type="InterPro" id="IPR013154">
    <property type="entry name" value="ADH-like_N"/>
</dbReference>
<gene>
    <name evidence="4" type="ORF">RNJ44_02045</name>
</gene>
<proteinExistence type="predicted"/>
<sequence length="352" mass="39003">MLRSGLANGAKLSLRNFSKMSIPTTQKVILIDGKSDSYDVIKYQDVPVPKIDENDILVKNKYAGVNFIETYFRKGYYPCEVPYILGREAAGEVVQVGSKVKNYNVGDKVAYMAGSTFAQYTKKPADNHIMNLGPDGKDEELKLYGSTFIQCLTALSFVDEAYKVVKGDYILVYAPSGGVGSILCQLISKRGAHVIAVSSSDEKLQLAKGYGAEFLVNYNKDDILERIMEITDGKGVHAAFDSIGKDTFEIDLSALRRKGTLVSYGNASGVVPPLSINRLTPKNLKIVRPSLFGYLTDPEEWQHYTSVYKQLIDNNQLKVNITQTFPLSEYAEVAKLMENKQTTGKICLEIPQ</sequence>
<keyword evidence="5" id="KW-1185">Reference proteome</keyword>
<keyword evidence="2" id="KW-0560">Oxidoreductase</keyword>
<dbReference type="SUPFAM" id="SSF50129">
    <property type="entry name" value="GroES-like"/>
    <property type="match status" value="1"/>
</dbReference>
<protein>
    <submittedName>
        <fullName evidence="4">Quinone oxidoreductase</fullName>
    </submittedName>
</protein>
<dbReference type="Gene3D" id="3.90.180.10">
    <property type="entry name" value="Medium-chain alcohol dehydrogenases, catalytic domain"/>
    <property type="match status" value="1"/>
</dbReference>
<dbReference type="Pfam" id="PF00107">
    <property type="entry name" value="ADH_zinc_N"/>
    <property type="match status" value="1"/>
</dbReference>
<name>A0ABR4NMB1_9SACH</name>
<dbReference type="InterPro" id="IPR013149">
    <property type="entry name" value="ADH-like_C"/>
</dbReference>
<dbReference type="EMBL" id="JBEVYD010000012">
    <property type="protein sequence ID" value="KAL3228958.1"/>
    <property type="molecule type" value="Genomic_DNA"/>
</dbReference>
<dbReference type="InterPro" id="IPR036291">
    <property type="entry name" value="NAD(P)-bd_dom_sf"/>
</dbReference>
<dbReference type="InterPro" id="IPR020843">
    <property type="entry name" value="ER"/>
</dbReference>
<dbReference type="Gene3D" id="3.40.50.720">
    <property type="entry name" value="NAD(P)-binding Rossmann-like Domain"/>
    <property type="match status" value="1"/>
</dbReference>
<reference evidence="4 5" key="1">
    <citation type="submission" date="2024-05" db="EMBL/GenBank/DDBJ databases">
        <title>Long read based assembly of the Candida bracarensis genome reveals expanded adhesin content.</title>
        <authorList>
            <person name="Marcet-Houben M."/>
            <person name="Ksiezopolska E."/>
            <person name="Gabaldon T."/>
        </authorList>
    </citation>
    <scope>NUCLEOTIDE SEQUENCE [LARGE SCALE GENOMIC DNA]</scope>
    <source>
        <strain evidence="4 5">CBM6</strain>
    </source>
</reference>
<evidence type="ECO:0000256" key="2">
    <source>
        <dbReference type="ARBA" id="ARBA00023002"/>
    </source>
</evidence>
<keyword evidence="1" id="KW-0521">NADP</keyword>
<accession>A0ABR4NMB1</accession>
<organism evidence="4 5">
    <name type="scientific">Nakaseomyces bracarensis</name>
    <dbReference type="NCBI Taxonomy" id="273131"/>
    <lineage>
        <taxon>Eukaryota</taxon>
        <taxon>Fungi</taxon>
        <taxon>Dikarya</taxon>
        <taxon>Ascomycota</taxon>
        <taxon>Saccharomycotina</taxon>
        <taxon>Saccharomycetes</taxon>
        <taxon>Saccharomycetales</taxon>
        <taxon>Saccharomycetaceae</taxon>
        <taxon>Nakaseomyces</taxon>
    </lineage>
</organism>
<dbReference type="InterPro" id="IPR047618">
    <property type="entry name" value="QOR-like"/>
</dbReference>